<keyword evidence="5" id="KW-0443">Lipid metabolism</keyword>
<dbReference type="InterPro" id="IPR006694">
    <property type="entry name" value="Fatty_acid_hydroxylase"/>
</dbReference>
<evidence type="ECO:0000256" key="7">
    <source>
        <dbReference type="SAM" id="Phobius"/>
    </source>
</evidence>
<comment type="caution">
    <text evidence="9">The sequence shown here is derived from an EMBL/GenBank/DDBJ whole genome shotgun (WGS) entry which is preliminary data.</text>
</comment>
<evidence type="ECO:0000313" key="10">
    <source>
        <dbReference type="Proteomes" id="UP000054662"/>
    </source>
</evidence>
<sequence length="294" mass="34620">MISLSDIPKFQLFSALSLAIIYVFLLLIEYKNPLRKPVRRLMNRWIINFTLSIMVYFTAKTVVVPVAQFTINFNQLHGYGLLSLLPAHSLFQWLVGFMLMDLTFYYWHRLNHEIPLLWRFHNVHHADPDLDVTTSMRFHVIEIAYSSVFRLIQIAIIGIDPLIFITYEFIFQASTYFQHSNTHLSLKLERILNKIIVTPRMHGIHHSSYMDETNRNYGVVFSFWDKIHNTLKGNVYQNSITIGVPAYLNPSDNTLVNLLLMPFRPQRSYWQFKNQSFLSRPSDQLDKTSEELSE</sequence>
<feature type="domain" description="Fatty acid hydroxylase" evidence="8">
    <location>
        <begin position="93"/>
        <end position="230"/>
    </location>
</feature>
<keyword evidence="2 7" id="KW-0812">Transmembrane</keyword>
<evidence type="ECO:0000259" key="8">
    <source>
        <dbReference type="Pfam" id="PF04116"/>
    </source>
</evidence>
<proteinExistence type="predicted"/>
<dbReference type="EMBL" id="LNZC01000001">
    <property type="protein sequence ID" value="KTD82102.1"/>
    <property type="molecule type" value="Genomic_DNA"/>
</dbReference>
<organism evidence="9 10">
    <name type="scientific">Legionella worsleiensis</name>
    <dbReference type="NCBI Taxonomy" id="45076"/>
    <lineage>
        <taxon>Bacteria</taxon>
        <taxon>Pseudomonadati</taxon>
        <taxon>Pseudomonadota</taxon>
        <taxon>Gammaproteobacteria</taxon>
        <taxon>Legionellales</taxon>
        <taxon>Legionellaceae</taxon>
        <taxon>Legionella</taxon>
    </lineage>
</organism>
<dbReference type="GO" id="GO:0016020">
    <property type="term" value="C:membrane"/>
    <property type="evidence" value="ECO:0007669"/>
    <property type="project" value="GOC"/>
</dbReference>
<evidence type="ECO:0000256" key="6">
    <source>
        <dbReference type="ARBA" id="ARBA00023136"/>
    </source>
</evidence>
<gene>
    <name evidence="9" type="ORF">Lwor_0022</name>
</gene>
<accession>A0A0W1ALB6</accession>
<dbReference type="InterPro" id="IPR051689">
    <property type="entry name" value="Sterol_desaturase/TMEM195"/>
</dbReference>
<dbReference type="PATRIC" id="fig|45076.6.peg.23"/>
<dbReference type="AlphaFoldDB" id="A0A0W1ALB6"/>
<dbReference type="STRING" id="45076.Lwor_0022"/>
<evidence type="ECO:0000256" key="3">
    <source>
        <dbReference type="ARBA" id="ARBA00022989"/>
    </source>
</evidence>
<dbReference type="PANTHER" id="PTHR21624:SF1">
    <property type="entry name" value="ALKYLGLYCEROL MONOOXYGENASE"/>
    <property type="match status" value="1"/>
</dbReference>
<comment type="subcellular location">
    <subcellularLocation>
        <location evidence="1">Endomembrane system</location>
        <topology evidence="1">Multi-pass membrane protein</topology>
    </subcellularLocation>
</comment>
<dbReference type="GO" id="GO:0008610">
    <property type="term" value="P:lipid biosynthetic process"/>
    <property type="evidence" value="ECO:0007669"/>
    <property type="project" value="InterPro"/>
</dbReference>
<dbReference type="GO" id="GO:0006643">
    <property type="term" value="P:membrane lipid metabolic process"/>
    <property type="evidence" value="ECO:0007669"/>
    <property type="project" value="TreeGrafter"/>
</dbReference>
<evidence type="ECO:0000256" key="4">
    <source>
        <dbReference type="ARBA" id="ARBA00023002"/>
    </source>
</evidence>
<feature type="transmembrane region" description="Helical" evidence="7">
    <location>
        <begin position="49"/>
        <end position="70"/>
    </location>
</feature>
<evidence type="ECO:0000256" key="2">
    <source>
        <dbReference type="ARBA" id="ARBA00022692"/>
    </source>
</evidence>
<keyword evidence="3 7" id="KW-1133">Transmembrane helix</keyword>
<dbReference type="PANTHER" id="PTHR21624">
    <property type="entry name" value="STEROL DESATURASE-RELATED PROTEIN"/>
    <property type="match status" value="1"/>
</dbReference>
<dbReference type="Proteomes" id="UP000054662">
    <property type="component" value="Unassembled WGS sequence"/>
</dbReference>
<evidence type="ECO:0000313" key="9">
    <source>
        <dbReference type="EMBL" id="KTD82102.1"/>
    </source>
</evidence>
<evidence type="ECO:0000256" key="5">
    <source>
        <dbReference type="ARBA" id="ARBA00023098"/>
    </source>
</evidence>
<dbReference type="GO" id="GO:0012505">
    <property type="term" value="C:endomembrane system"/>
    <property type="evidence" value="ECO:0007669"/>
    <property type="project" value="UniProtKB-SubCell"/>
</dbReference>
<name>A0A0W1ALB6_9GAMM</name>
<dbReference type="GO" id="GO:0050479">
    <property type="term" value="F:glyceryl-ether monooxygenase activity"/>
    <property type="evidence" value="ECO:0007669"/>
    <property type="project" value="TreeGrafter"/>
</dbReference>
<keyword evidence="10" id="KW-1185">Reference proteome</keyword>
<dbReference type="Pfam" id="PF04116">
    <property type="entry name" value="FA_hydroxylase"/>
    <property type="match status" value="1"/>
</dbReference>
<keyword evidence="4" id="KW-0560">Oxidoreductase</keyword>
<evidence type="ECO:0000256" key="1">
    <source>
        <dbReference type="ARBA" id="ARBA00004127"/>
    </source>
</evidence>
<dbReference type="RefSeq" id="WP_058491593.1">
    <property type="nucleotide sequence ID" value="NZ_CBCRUR010000013.1"/>
</dbReference>
<feature type="transmembrane region" description="Helical" evidence="7">
    <location>
        <begin position="12"/>
        <end position="28"/>
    </location>
</feature>
<keyword evidence="6 7" id="KW-0472">Membrane</keyword>
<protein>
    <submittedName>
        <fullName evidence="9">Sterol desaturase</fullName>
    </submittedName>
</protein>
<reference evidence="9 10" key="1">
    <citation type="submission" date="2015-11" db="EMBL/GenBank/DDBJ databases">
        <title>Genomic analysis of 38 Legionella species identifies large and diverse effector repertoires.</title>
        <authorList>
            <person name="Burstein D."/>
            <person name="Amaro F."/>
            <person name="Zusman T."/>
            <person name="Lifshitz Z."/>
            <person name="Cohen O."/>
            <person name="Gilbert J.A."/>
            <person name="Pupko T."/>
            <person name="Shuman H.A."/>
            <person name="Segal G."/>
        </authorList>
    </citation>
    <scope>NUCLEOTIDE SEQUENCE [LARGE SCALE GENOMIC DNA]</scope>
    <source>
        <strain evidence="9 10">ATCC 49508</strain>
    </source>
</reference>
<dbReference type="GO" id="GO:0005506">
    <property type="term" value="F:iron ion binding"/>
    <property type="evidence" value="ECO:0007669"/>
    <property type="project" value="InterPro"/>
</dbReference>